<organism evidence="1 2">
    <name type="scientific">Escherichia coli</name>
    <dbReference type="NCBI Taxonomy" id="562"/>
    <lineage>
        <taxon>Bacteria</taxon>
        <taxon>Pseudomonadati</taxon>
        <taxon>Pseudomonadota</taxon>
        <taxon>Gammaproteobacteria</taxon>
        <taxon>Enterobacterales</taxon>
        <taxon>Enterobacteriaceae</taxon>
        <taxon>Escherichia</taxon>
    </lineage>
</organism>
<accession>A0A0L7ANB0</accession>
<comment type="caution">
    <text evidence="1">The sequence shown here is derived from an EMBL/GenBank/DDBJ whole genome shotgun (WGS) entry which is preliminary data.</text>
</comment>
<gene>
    <name evidence="1" type="ORF">C9Z68_02515</name>
</gene>
<evidence type="ECO:0000313" key="2">
    <source>
        <dbReference type="Proteomes" id="UP000309937"/>
    </source>
</evidence>
<evidence type="ECO:0000313" key="1">
    <source>
        <dbReference type="EMBL" id="TJQ18542.1"/>
    </source>
</evidence>
<dbReference type="EMBL" id="RRGJ01000002">
    <property type="protein sequence ID" value="TJQ18542.1"/>
    <property type="molecule type" value="Genomic_DNA"/>
</dbReference>
<protein>
    <submittedName>
        <fullName evidence="1">Uncharacterized protein</fullName>
    </submittedName>
</protein>
<dbReference type="RefSeq" id="WP_000515785.1">
    <property type="nucleotide sequence ID" value="NZ_CP169309.1"/>
</dbReference>
<sequence length="341" mass="37318">MGKGTGAIEDAVNVTQVNRRAINDAKRVKEAEAEVLRANTAFATFEEQAGPTRITVGITHASGSGNKDATEAIVRIESELEPGSTTHATFRVKVNGDTEIGMSATEVANFLIKNKIFDSLFSLKINQFTGDVGEVLLARKMKQGNAQFHIYNKEAKQATATVNFSVVEGSVMSVQHVKTKNGLDLVAKVKNPSPPPDDFWLICEVKTKACHGDDAGDFTQYEGILSEKQEGAIDYAIERIENALKMNKENPGGYVMDDEKRRNVKKLLKALRDQNKPNGEMGVIGLVIGQGINEEYKLIENIACPEGMSSISLWFGDAKIVKDKFKTDIPFHSSLPQKEGN</sequence>
<proteinExistence type="predicted"/>
<dbReference type="AlphaFoldDB" id="A0A0L7ANB0"/>
<dbReference type="Proteomes" id="UP000309937">
    <property type="component" value="Unassembled WGS sequence"/>
</dbReference>
<name>A0A0L7ANB0_ECOLX</name>
<reference evidence="1 2" key="1">
    <citation type="submission" date="2018-12" db="EMBL/GenBank/DDBJ databases">
        <title>Food and Water Safety Consortium.</title>
        <authorList>
            <person name="Tyson S."/>
            <person name="Peterson C.-L."/>
            <person name="Olson A."/>
            <person name="Tyler S."/>
            <person name="Cabral J."/>
            <person name="Lynch T."/>
            <person name="Knox N."/>
            <person name="Van Domselaar G."/>
            <person name="Graham M."/>
        </authorList>
    </citation>
    <scope>NUCLEOTIDE SEQUENCE [LARGE SCALE GENOMIC DNA]</scope>
    <source>
        <strain evidence="1 2">FWSEC0118</strain>
    </source>
</reference>